<keyword evidence="10" id="KW-0732">Signal</keyword>
<evidence type="ECO:0000256" key="6">
    <source>
        <dbReference type="ARBA" id="ARBA00022692"/>
    </source>
</evidence>
<proteinExistence type="inferred from homology"/>
<dbReference type="InterPro" id="IPR037682">
    <property type="entry name" value="TonB_C"/>
</dbReference>
<reference evidence="12 13" key="1">
    <citation type="journal article" date="2014" name="Genome Announc.">
        <title>Draft Genome Sequence of Lysobacter capsici AZ78, a Bacterium Antagonistic to Plant-Pathogenic Oomycetes.</title>
        <authorList>
            <person name="Puopolo G."/>
            <person name="Sonego P."/>
            <person name="Engelen K."/>
            <person name="Pertot I."/>
        </authorList>
    </citation>
    <scope>NUCLEOTIDE SEQUENCE [LARGE SCALE GENOMIC DNA]</scope>
    <source>
        <strain evidence="12 13">AZ78</strain>
    </source>
</reference>
<dbReference type="InterPro" id="IPR051045">
    <property type="entry name" value="TonB-dependent_transducer"/>
</dbReference>
<dbReference type="InterPro" id="IPR006260">
    <property type="entry name" value="TonB/TolA_C"/>
</dbReference>
<dbReference type="GO" id="GO:0055085">
    <property type="term" value="P:transmembrane transport"/>
    <property type="evidence" value="ECO:0007669"/>
    <property type="project" value="InterPro"/>
</dbReference>
<sequence>MKQAVALLVLGAVAMFAAAPVAAEHASDIGASVDISSRRLNPAKYPSQAIEACVGGTVIVLVDVDKNGEFSKATVERSGGQAYFDEAALEAAKHWRYNPAMEGGQSAPGRLRIPVDFPVYEGCWASVEVDVEARPDSASMKANPPKWPAAVKDDKLRGKVVLLIQIDRDGGRKNLKVGESSGHDDVDTAAVFAALQWTYRPAVLDGEPVASVLHWPVFFGQKTPPPYR</sequence>
<evidence type="ECO:0000313" key="13">
    <source>
        <dbReference type="Proteomes" id="UP000023435"/>
    </source>
</evidence>
<comment type="subcellular location">
    <subcellularLocation>
        <location evidence="1">Cell inner membrane</location>
        <topology evidence="1">Single-pass membrane protein</topology>
        <orientation evidence="1">Periplasmic side</orientation>
    </subcellularLocation>
</comment>
<comment type="caution">
    <text evidence="12">The sequence shown here is derived from an EMBL/GenBank/DDBJ whole genome shotgun (WGS) entry which is preliminary data.</text>
</comment>
<evidence type="ECO:0000256" key="4">
    <source>
        <dbReference type="ARBA" id="ARBA00022475"/>
    </source>
</evidence>
<evidence type="ECO:0000313" key="12">
    <source>
        <dbReference type="EMBL" id="KWS05606.1"/>
    </source>
</evidence>
<dbReference type="GO" id="GO:0031992">
    <property type="term" value="F:energy transducer activity"/>
    <property type="evidence" value="ECO:0007669"/>
    <property type="project" value="TreeGrafter"/>
</dbReference>
<dbReference type="GO" id="GO:0015031">
    <property type="term" value="P:protein transport"/>
    <property type="evidence" value="ECO:0007669"/>
    <property type="project" value="UniProtKB-KW"/>
</dbReference>
<keyword evidence="4" id="KW-1003">Cell membrane</keyword>
<dbReference type="Gene3D" id="3.30.1150.10">
    <property type="match status" value="2"/>
</dbReference>
<keyword evidence="3" id="KW-0813">Transport</keyword>
<keyword evidence="6" id="KW-0812">Transmembrane</keyword>
<evidence type="ECO:0000256" key="9">
    <source>
        <dbReference type="ARBA" id="ARBA00023136"/>
    </source>
</evidence>
<comment type="similarity">
    <text evidence="2">Belongs to the TonB family.</text>
</comment>
<organism evidence="12 13">
    <name type="scientific">Lysobacter capsici AZ78</name>
    <dbReference type="NCBI Taxonomy" id="1444315"/>
    <lineage>
        <taxon>Bacteria</taxon>
        <taxon>Pseudomonadati</taxon>
        <taxon>Pseudomonadota</taxon>
        <taxon>Gammaproteobacteria</taxon>
        <taxon>Lysobacterales</taxon>
        <taxon>Lysobacteraceae</taxon>
        <taxon>Lysobacter</taxon>
    </lineage>
</organism>
<dbReference type="GO" id="GO:0098797">
    <property type="term" value="C:plasma membrane protein complex"/>
    <property type="evidence" value="ECO:0007669"/>
    <property type="project" value="TreeGrafter"/>
</dbReference>
<dbReference type="NCBIfam" id="TIGR01352">
    <property type="entry name" value="tonB_Cterm"/>
    <property type="match status" value="2"/>
</dbReference>
<gene>
    <name evidence="12" type="ORF">AZ78_3158</name>
</gene>
<feature type="domain" description="TonB C-terminal" evidence="11">
    <location>
        <begin position="132"/>
        <end position="228"/>
    </location>
</feature>
<keyword evidence="9" id="KW-0472">Membrane</keyword>
<evidence type="ECO:0000256" key="3">
    <source>
        <dbReference type="ARBA" id="ARBA00022448"/>
    </source>
</evidence>
<dbReference type="Pfam" id="PF03544">
    <property type="entry name" value="TonB_C"/>
    <property type="match status" value="2"/>
</dbReference>
<dbReference type="PANTHER" id="PTHR33446">
    <property type="entry name" value="PROTEIN TONB-RELATED"/>
    <property type="match status" value="1"/>
</dbReference>
<accession>A0A108UAM2</accession>
<keyword evidence="7" id="KW-0653">Protein transport</keyword>
<dbReference type="SUPFAM" id="SSF74653">
    <property type="entry name" value="TolA/TonB C-terminal domain"/>
    <property type="match status" value="2"/>
</dbReference>
<evidence type="ECO:0000256" key="10">
    <source>
        <dbReference type="SAM" id="SignalP"/>
    </source>
</evidence>
<evidence type="ECO:0000256" key="5">
    <source>
        <dbReference type="ARBA" id="ARBA00022519"/>
    </source>
</evidence>
<dbReference type="PROSITE" id="PS52015">
    <property type="entry name" value="TONB_CTD"/>
    <property type="match status" value="2"/>
</dbReference>
<evidence type="ECO:0000256" key="2">
    <source>
        <dbReference type="ARBA" id="ARBA00006555"/>
    </source>
</evidence>
<evidence type="ECO:0000256" key="8">
    <source>
        <dbReference type="ARBA" id="ARBA00022989"/>
    </source>
</evidence>
<name>A0A108UAM2_9GAMM</name>
<protein>
    <submittedName>
        <fullName evidence="12">Ferric siderophore transport system, periplasmic binding protein TonB</fullName>
    </submittedName>
</protein>
<dbReference type="PANTHER" id="PTHR33446:SF2">
    <property type="entry name" value="PROTEIN TONB"/>
    <property type="match status" value="1"/>
</dbReference>
<keyword evidence="5" id="KW-0997">Cell inner membrane</keyword>
<evidence type="ECO:0000256" key="1">
    <source>
        <dbReference type="ARBA" id="ARBA00004383"/>
    </source>
</evidence>
<dbReference type="Proteomes" id="UP000023435">
    <property type="component" value="Unassembled WGS sequence"/>
</dbReference>
<evidence type="ECO:0000256" key="7">
    <source>
        <dbReference type="ARBA" id="ARBA00022927"/>
    </source>
</evidence>
<keyword evidence="13" id="KW-1185">Reference proteome</keyword>
<keyword evidence="8" id="KW-1133">Transmembrane helix</keyword>
<feature type="signal peptide" evidence="10">
    <location>
        <begin position="1"/>
        <end position="22"/>
    </location>
</feature>
<evidence type="ECO:0000259" key="11">
    <source>
        <dbReference type="PROSITE" id="PS52015"/>
    </source>
</evidence>
<dbReference type="EMBL" id="JAJA02000001">
    <property type="protein sequence ID" value="KWS05606.1"/>
    <property type="molecule type" value="Genomic_DNA"/>
</dbReference>
<feature type="domain" description="TonB C-terminal" evidence="11">
    <location>
        <begin position="30"/>
        <end position="126"/>
    </location>
</feature>
<feature type="chain" id="PRO_5007131780" evidence="10">
    <location>
        <begin position="23"/>
        <end position="228"/>
    </location>
</feature>
<dbReference type="AlphaFoldDB" id="A0A108UAM2"/>